<dbReference type="HOGENOM" id="CLU_2012069_0_0_7"/>
<proteinExistence type="predicted"/>
<sequence length="123" mass="12836">MRLTVFSLVMLAAVLVACGGAGHTRGVPEGLSADRALEPGDEVERETLRRLPELAPGQAVEIAGATVVAEAPYQAASRRICRALSIRAGDAPRALLACHDAEGPWFLAPPVFPVANGEEAPAR</sequence>
<name>D0LJS4_HALO1</name>
<dbReference type="PROSITE" id="PS51257">
    <property type="entry name" value="PROKAR_LIPOPROTEIN"/>
    <property type="match status" value="1"/>
</dbReference>
<feature type="chain" id="PRO_5003010319" description="Lipoprotein" evidence="1">
    <location>
        <begin position="18"/>
        <end position="123"/>
    </location>
</feature>
<organism evidence="2 3">
    <name type="scientific">Haliangium ochraceum (strain DSM 14365 / JCM 11303 / SMP-2)</name>
    <dbReference type="NCBI Taxonomy" id="502025"/>
    <lineage>
        <taxon>Bacteria</taxon>
        <taxon>Pseudomonadati</taxon>
        <taxon>Myxococcota</taxon>
        <taxon>Polyangia</taxon>
        <taxon>Haliangiales</taxon>
        <taxon>Kofleriaceae</taxon>
        <taxon>Haliangium</taxon>
    </lineage>
</organism>
<dbReference type="STRING" id="502025.Hoch_5956"/>
<reference evidence="2 3" key="1">
    <citation type="journal article" date="2010" name="Stand. Genomic Sci.">
        <title>Complete genome sequence of Haliangium ochraceum type strain (SMP-2).</title>
        <authorList>
            <consortium name="US DOE Joint Genome Institute (JGI-PGF)"/>
            <person name="Ivanova N."/>
            <person name="Daum C."/>
            <person name="Lang E."/>
            <person name="Abt B."/>
            <person name="Kopitz M."/>
            <person name="Saunders E."/>
            <person name="Lapidus A."/>
            <person name="Lucas S."/>
            <person name="Glavina Del Rio T."/>
            <person name="Nolan M."/>
            <person name="Tice H."/>
            <person name="Copeland A."/>
            <person name="Cheng J.F."/>
            <person name="Chen F."/>
            <person name="Bruce D."/>
            <person name="Goodwin L."/>
            <person name="Pitluck S."/>
            <person name="Mavromatis K."/>
            <person name="Pati A."/>
            <person name="Mikhailova N."/>
            <person name="Chen A."/>
            <person name="Palaniappan K."/>
            <person name="Land M."/>
            <person name="Hauser L."/>
            <person name="Chang Y.J."/>
            <person name="Jeffries C.D."/>
            <person name="Detter J.C."/>
            <person name="Brettin T."/>
            <person name="Rohde M."/>
            <person name="Goker M."/>
            <person name="Bristow J."/>
            <person name="Markowitz V."/>
            <person name="Eisen J.A."/>
            <person name="Hugenholtz P."/>
            <person name="Kyrpides N.C."/>
            <person name="Klenk H.P."/>
        </authorList>
    </citation>
    <scope>NUCLEOTIDE SEQUENCE [LARGE SCALE GENOMIC DNA]</scope>
    <source>
        <strain evidence="3">DSM 14365 / CIP 107738 / JCM 11303 / AJ 13395 / SMP-2</strain>
    </source>
</reference>
<protein>
    <recommendedName>
        <fullName evidence="4">Lipoprotein</fullName>
    </recommendedName>
</protein>
<keyword evidence="3" id="KW-1185">Reference proteome</keyword>
<evidence type="ECO:0008006" key="4">
    <source>
        <dbReference type="Google" id="ProtNLM"/>
    </source>
</evidence>
<gene>
    <name evidence="2" type="ordered locus">Hoch_5956</name>
</gene>
<dbReference type="AlphaFoldDB" id="D0LJS4"/>
<keyword evidence="1" id="KW-0732">Signal</keyword>
<accession>D0LJS4</accession>
<evidence type="ECO:0000256" key="1">
    <source>
        <dbReference type="SAM" id="SignalP"/>
    </source>
</evidence>
<evidence type="ECO:0000313" key="3">
    <source>
        <dbReference type="Proteomes" id="UP000001880"/>
    </source>
</evidence>
<dbReference type="Proteomes" id="UP000001880">
    <property type="component" value="Chromosome"/>
</dbReference>
<feature type="signal peptide" evidence="1">
    <location>
        <begin position="1"/>
        <end position="17"/>
    </location>
</feature>
<dbReference type="KEGG" id="hoh:Hoch_5956"/>
<evidence type="ECO:0000313" key="2">
    <source>
        <dbReference type="EMBL" id="ACY18431.1"/>
    </source>
</evidence>
<dbReference type="RefSeq" id="WP_012831023.1">
    <property type="nucleotide sequence ID" value="NC_013440.1"/>
</dbReference>
<dbReference type="EMBL" id="CP001804">
    <property type="protein sequence ID" value="ACY18431.1"/>
    <property type="molecule type" value="Genomic_DNA"/>
</dbReference>